<dbReference type="RefSeq" id="WP_052791096.1">
    <property type="nucleotide sequence ID" value="NZ_KM406416.1"/>
</dbReference>
<dbReference type="AlphaFoldDB" id="A0A0A0UWC6"/>
<dbReference type="EMBL" id="KM406416">
    <property type="protein sequence ID" value="AIW55099.1"/>
    <property type="molecule type" value="Genomic_DNA"/>
</dbReference>
<reference evidence="1" key="1">
    <citation type="journal article" date="2015" name="Appl. Environ. Microbiol.">
        <title>Discovery of a conjugative megaplasmid in Bifidobacterium breve.</title>
        <authorList>
            <person name="Bottacini F."/>
            <person name="O'Connell Motherway M."/>
            <person name="Casey E."/>
            <person name="McDonnell B."/>
            <person name="Mahony J."/>
            <person name="Ventura M."/>
            <person name="van Sinderen D."/>
        </authorList>
    </citation>
    <scope>NUCLEOTIDE SEQUENCE</scope>
    <source>
        <strain evidence="1">JCM 7017</strain>
        <plasmid evidence="1">megaplasmid pMP7017</plasmid>
    </source>
</reference>
<name>A0A0A0UWC6_BIFBR</name>
<protein>
    <submittedName>
        <fullName evidence="1">Uncharacterized protein</fullName>
    </submittedName>
</protein>
<sequence length="92" mass="10513">MTETTPVENLGDFISRVKPETVINLFFNTEDGLKRIPPVLFGNPTAEQLKNSKYLKSQIISSRKHYCTVDITSGWNVYIDSVFDPNQYELKA</sequence>
<organism evidence="1">
    <name type="scientific">Bifidobacterium breve</name>
    <dbReference type="NCBI Taxonomy" id="1685"/>
    <lineage>
        <taxon>Bacteria</taxon>
        <taxon>Bacillati</taxon>
        <taxon>Actinomycetota</taxon>
        <taxon>Actinomycetes</taxon>
        <taxon>Bifidobacteriales</taxon>
        <taxon>Bifidobacteriaceae</taxon>
        <taxon>Bifidobacterium</taxon>
    </lineage>
</organism>
<gene>
    <name evidence="1" type="ORF">B7017_p0046</name>
</gene>
<geneLocation type="plasmid" evidence="1">
    <name>megaplasmid pMP7017</name>
</geneLocation>
<accession>A0A0A0UWC6</accession>
<proteinExistence type="predicted"/>
<evidence type="ECO:0000313" key="1">
    <source>
        <dbReference type="EMBL" id="AIW55099.1"/>
    </source>
</evidence>
<keyword evidence="1" id="KW-0614">Plasmid</keyword>